<gene>
    <name evidence="1" type="ORF">EF810_01390</name>
</gene>
<dbReference type="EMBL" id="RXII01000023">
    <property type="protein sequence ID" value="RZN63125.1"/>
    <property type="molecule type" value="Genomic_DNA"/>
</dbReference>
<dbReference type="Pfam" id="PF16992">
    <property type="entry name" value="RNA_pol_RpbG"/>
    <property type="match status" value="1"/>
</dbReference>
<reference evidence="1 2" key="1">
    <citation type="journal article" date="2019" name="Nat. Microbiol.">
        <title>Wide diversity of methane and short-chain alkane metabolisms in uncultured archaea.</title>
        <authorList>
            <person name="Borrel G."/>
            <person name="Adam P.S."/>
            <person name="McKay L.J."/>
            <person name="Chen L.X."/>
            <person name="Sierra-Garcia I.N."/>
            <person name="Sieber C.M."/>
            <person name="Letourneur Q."/>
            <person name="Ghozlane A."/>
            <person name="Andersen G.L."/>
            <person name="Li W.J."/>
            <person name="Hallam S.J."/>
            <person name="Muyzer G."/>
            <person name="de Oliveira V.M."/>
            <person name="Inskeep W.P."/>
            <person name="Banfield J.F."/>
            <person name="Gribaldo S."/>
        </authorList>
    </citation>
    <scope>NUCLEOTIDE SEQUENCE [LARGE SCALE GENOMIC DNA]</scope>
    <source>
        <strain evidence="1">NM4</strain>
    </source>
</reference>
<dbReference type="AlphaFoldDB" id="A0A520KP25"/>
<protein>
    <submittedName>
        <fullName evidence="1">Uncharacterized protein</fullName>
    </submittedName>
</protein>
<sequence>MSVLIPMELEVLVDKVGKDPLFNLDIVELRSGNITITLDFPREIGAIRQKEKGKLLISKEAPKEKKGYIFSGIVYKSSKNELQISFYGLWMKINGEGLEEFAQGDKVYVQLILSE</sequence>
<comment type="caution">
    <text evidence="1">The sequence shown here is derived from an EMBL/GenBank/DDBJ whole genome shotgun (WGS) entry which is preliminary data.</text>
</comment>
<accession>A0A520KP25</accession>
<organism evidence="1 2">
    <name type="scientific">Candidatus Methanodesulfokora washburnensis</name>
    <dbReference type="NCBI Taxonomy" id="2478471"/>
    <lineage>
        <taxon>Archaea</taxon>
        <taxon>Thermoproteota</taxon>
        <taxon>Candidatus Korarchaeia</taxon>
        <taxon>Candidatus Korarchaeia incertae sedis</taxon>
        <taxon>Candidatus Methanodesulfokora</taxon>
    </lineage>
</organism>
<dbReference type="InterPro" id="IPR031555">
    <property type="entry name" value="RNA_pol_Rpo8"/>
</dbReference>
<dbReference type="InterPro" id="IPR012340">
    <property type="entry name" value="NA-bd_OB-fold"/>
</dbReference>
<proteinExistence type="predicted"/>
<evidence type="ECO:0000313" key="1">
    <source>
        <dbReference type="EMBL" id="RZN63125.1"/>
    </source>
</evidence>
<dbReference type="Proteomes" id="UP000316217">
    <property type="component" value="Unassembled WGS sequence"/>
</dbReference>
<evidence type="ECO:0000313" key="2">
    <source>
        <dbReference type="Proteomes" id="UP000316217"/>
    </source>
</evidence>
<name>A0A520KP25_9CREN</name>
<dbReference type="Gene3D" id="2.40.50.140">
    <property type="entry name" value="Nucleic acid-binding proteins"/>
    <property type="match status" value="1"/>
</dbReference>